<dbReference type="Pfam" id="PF00403">
    <property type="entry name" value="HMA"/>
    <property type="match status" value="1"/>
</dbReference>
<dbReference type="PROSITE" id="PS50846">
    <property type="entry name" value="HMA_2"/>
    <property type="match status" value="1"/>
</dbReference>
<dbReference type="Proteomes" id="UP001497416">
    <property type="component" value="Unassembled WGS sequence"/>
</dbReference>
<dbReference type="Gene3D" id="3.30.70.100">
    <property type="match status" value="1"/>
</dbReference>
<comment type="caution">
    <text evidence="2">The sequence shown here is derived from an EMBL/GenBank/DDBJ whole genome shotgun (WGS) entry which is preliminary data.</text>
</comment>
<dbReference type="SUPFAM" id="SSF55008">
    <property type="entry name" value="HMA, heavy metal-associated domain"/>
    <property type="match status" value="1"/>
</dbReference>
<evidence type="ECO:0000259" key="1">
    <source>
        <dbReference type="PROSITE" id="PS50846"/>
    </source>
</evidence>
<dbReference type="InterPro" id="IPR006121">
    <property type="entry name" value="HMA_dom"/>
</dbReference>
<dbReference type="PROSITE" id="PS51257">
    <property type="entry name" value="PROKAR_LIPOPROTEIN"/>
    <property type="match status" value="1"/>
</dbReference>
<reference evidence="2 3" key="1">
    <citation type="submission" date="2024-05" db="EMBL/GenBank/DDBJ databases">
        <authorList>
            <person name="Duchaud E."/>
        </authorList>
    </citation>
    <scope>NUCLEOTIDE SEQUENCE [LARGE SCALE GENOMIC DNA]</scope>
    <source>
        <strain evidence="2">Ena-SAMPLE-TAB-13-05-2024-13:56:06:370-140302</strain>
    </source>
</reference>
<gene>
    <name evidence="2" type="ORF">T190607A01A_40149</name>
</gene>
<feature type="domain" description="HMA" evidence="1">
    <location>
        <begin position="36"/>
        <end position="102"/>
    </location>
</feature>
<dbReference type="CDD" id="cd00371">
    <property type="entry name" value="HMA"/>
    <property type="match status" value="1"/>
</dbReference>
<evidence type="ECO:0000313" key="2">
    <source>
        <dbReference type="EMBL" id="CAL2091122.1"/>
    </source>
</evidence>
<evidence type="ECO:0000313" key="3">
    <source>
        <dbReference type="Proteomes" id="UP001497416"/>
    </source>
</evidence>
<sequence>MKKNLVAILLLLSFVFISCNRIKPEERVLNTSENDGVLVVSIPKAQCANCQKVVEGGLQDLNGVKQSILNLHTKEVSVVYNPTVISSNNLEKKVNELAANIPCK</sequence>
<keyword evidence="3" id="KW-1185">Reference proteome</keyword>
<dbReference type="EMBL" id="CAXIXY010000006">
    <property type="protein sequence ID" value="CAL2091122.1"/>
    <property type="molecule type" value="Genomic_DNA"/>
</dbReference>
<proteinExistence type="predicted"/>
<organism evidence="2 3">
    <name type="scientific">Tenacibaculum platacis</name>
    <dbReference type="NCBI Taxonomy" id="3137852"/>
    <lineage>
        <taxon>Bacteria</taxon>
        <taxon>Pseudomonadati</taxon>
        <taxon>Bacteroidota</taxon>
        <taxon>Flavobacteriia</taxon>
        <taxon>Flavobacteriales</taxon>
        <taxon>Flavobacteriaceae</taxon>
        <taxon>Tenacibaculum</taxon>
    </lineage>
</organism>
<protein>
    <submittedName>
        <fullName evidence="2">HMA domain-containing protein</fullName>
    </submittedName>
</protein>
<dbReference type="RefSeq" id="WP_348713079.1">
    <property type="nucleotide sequence ID" value="NZ_CAXIXY010000006.1"/>
</dbReference>
<accession>A0ABP1EQ58</accession>
<dbReference type="InterPro" id="IPR036163">
    <property type="entry name" value="HMA_dom_sf"/>
</dbReference>
<name>A0ABP1EQ58_9FLAO</name>